<feature type="transmembrane region" description="Helical" evidence="2">
    <location>
        <begin position="712"/>
        <end position="733"/>
    </location>
</feature>
<dbReference type="InParanoid" id="A0A0H2RLQ7"/>
<feature type="compositionally biased region" description="Polar residues" evidence="1">
    <location>
        <begin position="254"/>
        <end position="267"/>
    </location>
</feature>
<dbReference type="AlphaFoldDB" id="A0A0H2RLQ7"/>
<dbReference type="STRING" id="27342.A0A0H2RLQ7"/>
<dbReference type="Proteomes" id="UP000053477">
    <property type="component" value="Unassembled WGS sequence"/>
</dbReference>
<feature type="region of interest" description="Disordered" evidence="1">
    <location>
        <begin position="49"/>
        <end position="102"/>
    </location>
</feature>
<sequence>MNTSLTTSTATAMTASSAARSPFFHARLQQGQRFNEFGQLQSSPTRLPEDLDVSSEASHCDPRGVTTTSGSAIKTAHSLPSNARAGSSKLPAHHTISGGKSSLNSSTILLPLSLSKRMPGDTAMSDSTQDLFASIAAEVSTPSPEGRQYHYITRSQSTGGGYSPEPTKEKHSSKSTKSSPSSTLISSDSREPQIPNPGNTYIIPPIQRNLSPIDEGSPRDSPLVHIGPQSDTVSVHSTTSNQSNLFINRPVRRTASTSSFNSVNSIPPRSAAATSEREESQKIPHTFTQTNPSRSAYPRTFPALPVIPASPRESQNVPHDETDSTGLKFPQPAAFLSRRQDYNGFIAPGGIEGEHAEGDEYGTGSNAIGLAIGTPSRRISVADSVRTADTQYTYLTAESPAQSRRGTMADGSGVSMPRHQRSKENAKSSSKLRDLESGLATEDAPLGDGSSRRLQRAKLLLVALKRRMQVRRSGAQVPDAEGNDARAEALGTLSGEKKSGAQKARMGPISLVAHIAFSGMTKRKPSELLFWAGFVAPWCWLIGGWMLRKDGYAVDGGYDENRNVRPTEALYEREGEKGVGVDPKANARRSRNADLNEVDEQNRFTTATNFAVVPSTRTSISDDRPDSAGAKGDTGTAEPRTPATADERKRGLSAAWESARNSSAEIFDAIRGPRPGDSEDTEATLRPGLKQESRVSVVMATRVDRWVARCRVAAGLSGLVLLALCIAAIVELVRSL</sequence>
<feature type="compositionally biased region" description="Polar residues" evidence="1">
    <location>
        <begin position="396"/>
        <end position="405"/>
    </location>
</feature>
<organism evidence="3 4">
    <name type="scientific">Schizopora paradoxa</name>
    <dbReference type="NCBI Taxonomy" id="27342"/>
    <lineage>
        <taxon>Eukaryota</taxon>
        <taxon>Fungi</taxon>
        <taxon>Dikarya</taxon>
        <taxon>Basidiomycota</taxon>
        <taxon>Agaricomycotina</taxon>
        <taxon>Agaricomycetes</taxon>
        <taxon>Hymenochaetales</taxon>
        <taxon>Schizoporaceae</taxon>
        <taxon>Schizopora</taxon>
    </lineage>
</organism>
<feature type="region of interest" description="Disordered" evidence="1">
    <location>
        <begin position="396"/>
        <end position="450"/>
    </location>
</feature>
<feature type="region of interest" description="Disordered" evidence="1">
    <location>
        <begin position="154"/>
        <end position="297"/>
    </location>
</feature>
<feature type="region of interest" description="Disordered" evidence="1">
    <location>
        <begin position="573"/>
        <end position="650"/>
    </location>
</feature>
<accession>A0A0H2RLQ7</accession>
<dbReference type="OrthoDB" id="3251367at2759"/>
<feature type="compositionally biased region" description="Polar residues" evidence="1">
    <location>
        <begin position="65"/>
        <end position="85"/>
    </location>
</feature>
<feature type="transmembrane region" description="Helical" evidence="2">
    <location>
        <begin position="528"/>
        <end position="547"/>
    </location>
</feature>
<feature type="compositionally biased region" description="Polar residues" evidence="1">
    <location>
        <begin position="603"/>
        <end position="619"/>
    </location>
</feature>
<feature type="compositionally biased region" description="Polar residues" evidence="1">
    <location>
        <begin position="229"/>
        <end position="246"/>
    </location>
</feature>
<evidence type="ECO:0000256" key="2">
    <source>
        <dbReference type="SAM" id="Phobius"/>
    </source>
</evidence>
<feature type="compositionally biased region" description="Low complexity" evidence="1">
    <location>
        <begin position="175"/>
        <end position="187"/>
    </location>
</feature>
<reference evidence="3 4" key="1">
    <citation type="submission" date="2015-04" db="EMBL/GenBank/DDBJ databases">
        <title>Complete genome sequence of Schizopora paradoxa KUC8140, a cosmopolitan wood degrader in East Asia.</title>
        <authorList>
            <consortium name="DOE Joint Genome Institute"/>
            <person name="Min B."/>
            <person name="Park H."/>
            <person name="Jang Y."/>
            <person name="Kim J.-J."/>
            <person name="Kim K.H."/>
            <person name="Pangilinan J."/>
            <person name="Lipzen A."/>
            <person name="Riley R."/>
            <person name="Grigoriev I.V."/>
            <person name="Spatafora J.W."/>
            <person name="Choi I.-G."/>
        </authorList>
    </citation>
    <scope>NUCLEOTIDE SEQUENCE [LARGE SCALE GENOMIC DNA]</scope>
    <source>
        <strain evidence="3 4">KUC8140</strain>
    </source>
</reference>
<evidence type="ECO:0000313" key="3">
    <source>
        <dbReference type="EMBL" id="KLO12497.1"/>
    </source>
</evidence>
<keyword evidence="4" id="KW-1185">Reference proteome</keyword>
<feature type="compositionally biased region" description="Basic and acidic residues" evidence="1">
    <location>
        <begin position="422"/>
        <end position="436"/>
    </location>
</feature>
<evidence type="ECO:0000256" key="1">
    <source>
        <dbReference type="SAM" id="MobiDB-lite"/>
    </source>
</evidence>
<keyword evidence="2" id="KW-0472">Membrane</keyword>
<name>A0A0H2RLQ7_9AGAM</name>
<keyword evidence="2" id="KW-0812">Transmembrane</keyword>
<feature type="region of interest" description="Disordered" evidence="1">
    <location>
        <begin position="665"/>
        <end position="684"/>
    </location>
</feature>
<dbReference type="EMBL" id="KQ085976">
    <property type="protein sequence ID" value="KLO12497.1"/>
    <property type="molecule type" value="Genomic_DNA"/>
</dbReference>
<proteinExistence type="predicted"/>
<protein>
    <submittedName>
        <fullName evidence="3">Uncharacterized protein</fullName>
    </submittedName>
</protein>
<keyword evidence="2" id="KW-1133">Transmembrane helix</keyword>
<evidence type="ECO:0000313" key="4">
    <source>
        <dbReference type="Proteomes" id="UP000053477"/>
    </source>
</evidence>
<gene>
    <name evidence="3" type="ORF">SCHPADRAFT_941159</name>
</gene>